<keyword evidence="2" id="KW-1185">Reference proteome</keyword>
<evidence type="ECO:0000313" key="1">
    <source>
        <dbReference type="EMBL" id="GGC55665.1"/>
    </source>
</evidence>
<name>A0ABQ1N9S6_9BACT</name>
<organism evidence="1 2">
    <name type="scientific">Marivirga lumbricoides</name>
    <dbReference type="NCBI Taxonomy" id="1046115"/>
    <lineage>
        <taxon>Bacteria</taxon>
        <taxon>Pseudomonadati</taxon>
        <taxon>Bacteroidota</taxon>
        <taxon>Cytophagia</taxon>
        <taxon>Cytophagales</taxon>
        <taxon>Marivirgaceae</taxon>
        <taxon>Marivirga</taxon>
    </lineage>
</organism>
<accession>A0ABQ1N9S6</accession>
<gene>
    <name evidence="1" type="ORF">GCM10011506_46670</name>
</gene>
<sequence>MLVNTTKAGNYRHPRNFWRATEKIIRDPFNEVSLPDFSSIIEKIASWTDNDYLIVGL</sequence>
<comment type="caution">
    <text evidence="1">The sequence shown here is derived from an EMBL/GenBank/DDBJ whole genome shotgun (WGS) entry which is preliminary data.</text>
</comment>
<evidence type="ECO:0000313" key="2">
    <source>
        <dbReference type="Proteomes" id="UP000636010"/>
    </source>
</evidence>
<dbReference type="RefSeq" id="WP_188467773.1">
    <property type="nucleotide sequence ID" value="NZ_BAABHU010000024.1"/>
</dbReference>
<reference evidence="2" key="1">
    <citation type="journal article" date="2019" name="Int. J. Syst. Evol. Microbiol.">
        <title>The Global Catalogue of Microorganisms (GCM) 10K type strain sequencing project: providing services to taxonomists for standard genome sequencing and annotation.</title>
        <authorList>
            <consortium name="The Broad Institute Genomics Platform"/>
            <consortium name="The Broad Institute Genome Sequencing Center for Infectious Disease"/>
            <person name="Wu L."/>
            <person name="Ma J."/>
        </authorList>
    </citation>
    <scope>NUCLEOTIDE SEQUENCE [LARGE SCALE GENOMIC DNA]</scope>
    <source>
        <strain evidence="2">CGMCC 1.10832</strain>
    </source>
</reference>
<dbReference type="EMBL" id="BMEC01000024">
    <property type="protein sequence ID" value="GGC55665.1"/>
    <property type="molecule type" value="Genomic_DNA"/>
</dbReference>
<dbReference type="Proteomes" id="UP000636010">
    <property type="component" value="Unassembled WGS sequence"/>
</dbReference>
<protein>
    <submittedName>
        <fullName evidence="1">Uncharacterized protein</fullName>
    </submittedName>
</protein>
<proteinExistence type="predicted"/>